<dbReference type="GO" id="GO:0047330">
    <property type="term" value="F:polyphosphate-glucose phosphotransferase activity"/>
    <property type="evidence" value="ECO:0007669"/>
    <property type="project" value="UniProtKB-EC"/>
</dbReference>
<dbReference type="InterPro" id="IPR043129">
    <property type="entry name" value="ATPase_NBD"/>
</dbReference>
<evidence type="ECO:0000313" key="2">
    <source>
        <dbReference type="EMBL" id="BAN02087.1"/>
    </source>
</evidence>
<evidence type="ECO:0000256" key="1">
    <source>
        <dbReference type="ARBA" id="ARBA00006479"/>
    </source>
</evidence>
<reference evidence="2 3" key="1">
    <citation type="journal article" date="2013" name="Int. J. Syst. Evol. Microbiol.">
        <title>Ilumatobacter nonamiense sp. nov. and Ilumatobacter coccineum sp. nov., isolated from seashore sand.</title>
        <authorList>
            <person name="Matsumoto A."/>
            <person name="Kasai H."/>
            <person name="Matsuo Y."/>
            <person name="Shizuri Y."/>
            <person name="Ichikawa N."/>
            <person name="Fujita N."/>
            <person name="Omura S."/>
            <person name="Takahashi Y."/>
        </authorList>
    </citation>
    <scope>NUCLEOTIDE SEQUENCE [LARGE SCALE GENOMIC DNA]</scope>
    <source>
        <strain evidence="3">NBRC 103263 / KCTC 29153 / YM16-304</strain>
    </source>
</reference>
<dbReference type="AlphaFoldDB" id="A0A6C7E5I3"/>
<accession>A0A6C7E5I3</accession>
<keyword evidence="2" id="KW-0418">Kinase</keyword>
<dbReference type="RefSeq" id="WP_015441334.1">
    <property type="nucleotide sequence ID" value="NC_020520.1"/>
</dbReference>
<gene>
    <name evidence="2" type="primary">ppgK</name>
    <name evidence="2" type="ORF">YM304_17730</name>
</gene>
<dbReference type="OrthoDB" id="849313at2"/>
<dbReference type="Proteomes" id="UP000011863">
    <property type="component" value="Chromosome"/>
</dbReference>
<dbReference type="SUPFAM" id="SSF53067">
    <property type="entry name" value="Actin-like ATPase domain"/>
    <property type="match status" value="1"/>
</dbReference>
<dbReference type="PANTHER" id="PTHR18964:SF146">
    <property type="entry name" value="POLYPHOSPHATE GLUCOKINASE"/>
    <property type="match status" value="1"/>
</dbReference>
<dbReference type="PANTHER" id="PTHR18964">
    <property type="entry name" value="ROK (REPRESSOR, ORF, KINASE) FAMILY"/>
    <property type="match status" value="1"/>
</dbReference>
<dbReference type="Pfam" id="PF00480">
    <property type="entry name" value="ROK"/>
    <property type="match status" value="1"/>
</dbReference>
<protein>
    <submittedName>
        <fullName evidence="2">Polyphosphate glucokinase</fullName>
        <ecNumber evidence="2">2.7.1.63</ecNumber>
    </submittedName>
</protein>
<name>A0A6C7E5I3_ILUCY</name>
<dbReference type="EMBL" id="AP012057">
    <property type="protein sequence ID" value="BAN02087.1"/>
    <property type="molecule type" value="Genomic_DNA"/>
</dbReference>
<evidence type="ECO:0000313" key="3">
    <source>
        <dbReference type="Proteomes" id="UP000011863"/>
    </source>
</evidence>
<dbReference type="CDD" id="cd24058">
    <property type="entry name" value="ASKHA_NBD_ROK_PPGK"/>
    <property type="match status" value="1"/>
</dbReference>
<dbReference type="InterPro" id="IPR000600">
    <property type="entry name" value="ROK"/>
</dbReference>
<keyword evidence="3" id="KW-1185">Reference proteome</keyword>
<dbReference type="EC" id="2.7.1.63" evidence="2"/>
<dbReference type="Gene3D" id="3.30.420.40">
    <property type="match status" value="2"/>
</dbReference>
<dbReference type="NCBIfam" id="NF045942">
    <property type="entry name" value="PolPhglucPhase"/>
    <property type="match status" value="1"/>
</dbReference>
<comment type="similarity">
    <text evidence="1">Belongs to the ROK (NagC/XylR) family.</text>
</comment>
<sequence length="256" mass="26725">MSILGIDVGGSGVKGAIVDTQSGELLSERIRIETPTPPTPANIAGVVQQIVSHLDYSGPVGCSFPTVVVEGKSLTAGNIDTAWRGTQVDELFGEATGLEFVVHNDADVAGIAEMTLGAGRGLSGTTIMITIGTGLGSGVFFDGMLIPNIELGRMPGHDGEPIEFYAGDRARKADGLGWDEWGERFNYFLQRVARVFTPAHFILGGGASKKLHKFGDKLDVDASIHVAHFRNNAGIVGAALAARDGGLRTGTGTGLH</sequence>
<proteinExistence type="inferred from homology"/>
<organism evidence="2 3">
    <name type="scientific">Ilumatobacter coccineus (strain NBRC 103263 / KCTC 29153 / YM16-304)</name>
    <dbReference type="NCBI Taxonomy" id="1313172"/>
    <lineage>
        <taxon>Bacteria</taxon>
        <taxon>Bacillati</taxon>
        <taxon>Actinomycetota</taxon>
        <taxon>Acidimicrobiia</taxon>
        <taxon>Acidimicrobiales</taxon>
        <taxon>Ilumatobacteraceae</taxon>
        <taxon>Ilumatobacter</taxon>
    </lineage>
</organism>
<keyword evidence="2" id="KW-0808">Transferase</keyword>
<dbReference type="KEGG" id="aym:YM304_17730"/>